<name>A0AAD9L222_RIDPI</name>
<dbReference type="PRINTS" id="PR00320">
    <property type="entry name" value="GPROTEINBRPT"/>
</dbReference>
<proteinExistence type="predicted"/>
<keyword evidence="5" id="KW-1185">Reference proteome</keyword>
<dbReference type="PANTHER" id="PTHR44129">
    <property type="entry name" value="WD REPEAT-CONTAINING PROTEIN POP1"/>
    <property type="match status" value="1"/>
</dbReference>
<evidence type="ECO:0000256" key="3">
    <source>
        <dbReference type="PROSITE-ProRule" id="PRU00221"/>
    </source>
</evidence>
<accession>A0AAD9L222</accession>
<comment type="caution">
    <text evidence="4">The sequence shown here is derived from an EMBL/GenBank/DDBJ whole genome shotgun (WGS) entry which is preliminary data.</text>
</comment>
<dbReference type="InterPro" id="IPR001680">
    <property type="entry name" value="WD40_rpt"/>
</dbReference>
<dbReference type="EMBL" id="JAODUO010000374">
    <property type="protein sequence ID" value="KAK2181923.1"/>
    <property type="molecule type" value="Genomic_DNA"/>
</dbReference>
<dbReference type="PROSITE" id="PS50082">
    <property type="entry name" value="WD_REPEATS_2"/>
    <property type="match status" value="2"/>
</dbReference>
<dbReference type="InterPro" id="IPR020472">
    <property type="entry name" value="WD40_PAC1"/>
</dbReference>
<dbReference type="AlphaFoldDB" id="A0AAD9L222"/>
<feature type="repeat" description="WD" evidence="3">
    <location>
        <begin position="117"/>
        <end position="158"/>
    </location>
</feature>
<evidence type="ECO:0000313" key="5">
    <source>
        <dbReference type="Proteomes" id="UP001209878"/>
    </source>
</evidence>
<dbReference type="InterPro" id="IPR019775">
    <property type="entry name" value="WD40_repeat_CS"/>
</dbReference>
<keyword evidence="1 3" id="KW-0853">WD repeat</keyword>
<dbReference type="Gene3D" id="2.130.10.10">
    <property type="entry name" value="YVTN repeat-like/Quinoprotein amine dehydrogenase"/>
    <property type="match status" value="1"/>
</dbReference>
<dbReference type="PROSITE" id="PS50294">
    <property type="entry name" value="WD_REPEATS_REGION"/>
    <property type="match status" value="2"/>
</dbReference>
<feature type="repeat" description="WD" evidence="3">
    <location>
        <begin position="75"/>
        <end position="116"/>
    </location>
</feature>
<dbReference type="SUPFAM" id="SSF50998">
    <property type="entry name" value="Quinoprotein alcohol dehydrogenase-like"/>
    <property type="match status" value="1"/>
</dbReference>
<dbReference type="InterPro" id="IPR015943">
    <property type="entry name" value="WD40/YVTN_repeat-like_dom_sf"/>
</dbReference>
<evidence type="ECO:0000256" key="1">
    <source>
        <dbReference type="ARBA" id="ARBA00022574"/>
    </source>
</evidence>
<keyword evidence="2" id="KW-0677">Repeat</keyword>
<dbReference type="Proteomes" id="UP001209878">
    <property type="component" value="Unassembled WGS sequence"/>
</dbReference>
<protein>
    <submittedName>
        <fullName evidence="4">Uncharacterized protein</fullName>
    </submittedName>
</protein>
<dbReference type="Pfam" id="PF00400">
    <property type="entry name" value="WD40"/>
    <property type="match status" value="2"/>
</dbReference>
<dbReference type="InterPro" id="IPR050349">
    <property type="entry name" value="WD_LIS1/nudF_dynein_reg"/>
</dbReference>
<reference evidence="4" key="1">
    <citation type="journal article" date="2023" name="Mol. Biol. Evol.">
        <title>Third-Generation Sequencing Reveals the Adaptive Role of the Epigenome in Three Deep-Sea Polychaetes.</title>
        <authorList>
            <person name="Perez M."/>
            <person name="Aroh O."/>
            <person name="Sun Y."/>
            <person name="Lan Y."/>
            <person name="Juniper S.K."/>
            <person name="Young C.R."/>
            <person name="Angers B."/>
            <person name="Qian P.Y."/>
        </authorList>
    </citation>
    <scope>NUCLEOTIDE SEQUENCE</scope>
    <source>
        <strain evidence="4">R07B-5</strain>
    </source>
</reference>
<dbReference type="PROSITE" id="PS00678">
    <property type="entry name" value="WD_REPEATS_1"/>
    <property type="match status" value="1"/>
</dbReference>
<evidence type="ECO:0000256" key="2">
    <source>
        <dbReference type="ARBA" id="ARBA00022737"/>
    </source>
</evidence>
<dbReference type="SMART" id="SM00320">
    <property type="entry name" value="WD40"/>
    <property type="match status" value="3"/>
</dbReference>
<dbReference type="InterPro" id="IPR011047">
    <property type="entry name" value="Quinoprotein_ADH-like_sf"/>
</dbReference>
<organism evidence="4 5">
    <name type="scientific">Ridgeia piscesae</name>
    <name type="common">Tubeworm</name>
    <dbReference type="NCBI Taxonomy" id="27915"/>
    <lineage>
        <taxon>Eukaryota</taxon>
        <taxon>Metazoa</taxon>
        <taxon>Spiralia</taxon>
        <taxon>Lophotrochozoa</taxon>
        <taxon>Annelida</taxon>
        <taxon>Polychaeta</taxon>
        <taxon>Sedentaria</taxon>
        <taxon>Canalipalpata</taxon>
        <taxon>Sabellida</taxon>
        <taxon>Siboglinidae</taxon>
        <taxon>Ridgeia</taxon>
    </lineage>
</organism>
<gene>
    <name evidence="4" type="ORF">NP493_376g02044</name>
</gene>
<sequence>MSHGSSNVDAKILALEANVDCTAVLDNHEAVTGTRKGELTIWSMRTGKQLRQLVAPPTGYSTLQRSGRSPPATMANAHTGEVKAVQISRDGKFLVSASADTTLKIWNLETEKLSSTLKGHTDEVWCCTISSDDDMVVSGSRDGTIRLWKSAGGQLTSLFNAGVDIFSVRLSSDKRTIVALGDKFATRKLVMLQIVHTRTKGGGSRATSPLPVHY</sequence>
<evidence type="ECO:0000313" key="4">
    <source>
        <dbReference type="EMBL" id="KAK2181923.1"/>
    </source>
</evidence>